<dbReference type="Pfam" id="PF04511">
    <property type="entry name" value="DER1"/>
    <property type="match status" value="1"/>
</dbReference>
<comment type="subcellular location">
    <subcellularLocation>
        <location evidence="1">Membrane</location>
        <topology evidence="1">Multi-pass membrane protein</topology>
    </subcellularLocation>
</comment>
<dbReference type="InterPro" id="IPR007599">
    <property type="entry name" value="DER1"/>
</dbReference>
<evidence type="ECO:0000256" key="2">
    <source>
        <dbReference type="ARBA" id="ARBA00022692"/>
    </source>
</evidence>
<evidence type="ECO:0000256" key="4">
    <source>
        <dbReference type="ARBA" id="ARBA00023136"/>
    </source>
</evidence>
<dbReference type="EMBL" id="SMGQ01000011">
    <property type="protein sequence ID" value="TCK97825.1"/>
    <property type="molecule type" value="Genomic_DNA"/>
</dbReference>
<dbReference type="InterPro" id="IPR035952">
    <property type="entry name" value="Rhomboid-like_sf"/>
</dbReference>
<keyword evidence="3 5" id="KW-1133">Transmembrane helix</keyword>
<dbReference type="Proteomes" id="UP000294545">
    <property type="component" value="Unassembled WGS sequence"/>
</dbReference>
<name>A0A4R1MXJ1_9FIRM</name>
<evidence type="ECO:0000256" key="3">
    <source>
        <dbReference type="ARBA" id="ARBA00022989"/>
    </source>
</evidence>
<organism evidence="6 7">
    <name type="scientific">Natranaerovirga hydrolytica</name>
    <dbReference type="NCBI Taxonomy" id="680378"/>
    <lineage>
        <taxon>Bacteria</taxon>
        <taxon>Bacillati</taxon>
        <taxon>Bacillota</taxon>
        <taxon>Clostridia</taxon>
        <taxon>Lachnospirales</taxon>
        <taxon>Natranaerovirgaceae</taxon>
        <taxon>Natranaerovirga</taxon>
    </lineage>
</organism>
<dbReference type="SUPFAM" id="SSF144091">
    <property type="entry name" value="Rhomboid-like"/>
    <property type="match status" value="1"/>
</dbReference>
<keyword evidence="7" id="KW-1185">Reference proteome</keyword>
<feature type="transmembrane region" description="Helical" evidence="5">
    <location>
        <begin position="144"/>
        <end position="168"/>
    </location>
</feature>
<feature type="transmembrane region" description="Helical" evidence="5">
    <location>
        <begin position="59"/>
        <end position="84"/>
    </location>
</feature>
<evidence type="ECO:0000256" key="1">
    <source>
        <dbReference type="ARBA" id="ARBA00004141"/>
    </source>
</evidence>
<evidence type="ECO:0000256" key="5">
    <source>
        <dbReference type="SAM" id="Phobius"/>
    </source>
</evidence>
<reference evidence="6 7" key="1">
    <citation type="submission" date="2019-03" db="EMBL/GenBank/DDBJ databases">
        <title>Genomic Encyclopedia of Type Strains, Phase IV (KMG-IV): sequencing the most valuable type-strain genomes for metagenomic binning, comparative biology and taxonomic classification.</title>
        <authorList>
            <person name="Goeker M."/>
        </authorList>
    </citation>
    <scope>NUCLEOTIDE SEQUENCE [LARGE SCALE GENOMIC DNA]</scope>
    <source>
        <strain evidence="6 7">DSM 24176</strain>
    </source>
</reference>
<dbReference type="AlphaFoldDB" id="A0A4R1MXJ1"/>
<feature type="transmembrane region" description="Helical" evidence="5">
    <location>
        <begin position="99"/>
        <end position="132"/>
    </location>
</feature>
<feature type="transmembrane region" description="Helical" evidence="5">
    <location>
        <begin position="174"/>
        <end position="194"/>
    </location>
</feature>
<feature type="transmembrane region" description="Helical" evidence="5">
    <location>
        <begin position="20"/>
        <end position="38"/>
    </location>
</feature>
<comment type="caution">
    <text evidence="6">The sequence shown here is derived from an EMBL/GenBank/DDBJ whole genome shotgun (WGS) entry which is preliminary data.</text>
</comment>
<evidence type="ECO:0000313" key="6">
    <source>
        <dbReference type="EMBL" id="TCK97825.1"/>
    </source>
</evidence>
<protein>
    <submittedName>
        <fullName evidence="6">Der1-like family protein</fullName>
    </submittedName>
</protein>
<proteinExistence type="predicted"/>
<dbReference type="GO" id="GO:0016020">
    <property type="term" value="C:membrane"/>
    <property type="evidence" value="ECO:0007669"/>
    <property type="project" value="UniProtKB-SubCell"/>
</dbReference>
<dbReference type="RefSeq" id="WP_132279254.1">
    <property type="nucleotide sequence ID" value="NZ_SMGQ01000011.1"/>
</dbReference>
<dbReference type="Gene3D" id="1.20.1540.10">
    <property type="entry name" value="Rhomboid-like"/>
    <property type="match status" value="1"/>
</dbReference>
<keyword evidence="4 5" id="KW-0472">Membrane</keyword>
<keyword evidence="2 5" id="KW-0812">Transmembrane</keyword>
<accession>A0A4R1MXJ1</accession>
<gene>
    <name evidence="6" type="ORF">EDC19_0227</name>
</gene>
<evidence type="ECO:0000313" key="7">
    <source>
        <dbReference type="Proteomes" id="UP000294545"/>
    </source>
</evidence>
<dbReference type="OrthoDB" id="9778756at2"/>
<sequence>MSWLDKLERKFGKYAINNLMLYIVVMHAIGFIFIHLDITSITRLQLIPQLFFAGEYWRIVTFIMIPPTTGIIFFAFVLYFYYIIGSYLESVWGTFKFNIYYFIGLLGTIVGALVFNYPVGSTTYLNLSLFFAFAKLNPEFSVRLYFILPIKIKYLAWVQWAFFVLTLIRGTNAIRLAILVSIINYFIFFGKYYITKQKAYSRKQSYKKKSQVQKSHFHKCYVCGRTENDDPDLEFRYCSKCSGSKEYCSEHLFTHDHK</sequence>